<dbReference type="InterPro" id="IPR005650">
    <property type="entry name" value="BlaI_family"/>
</dbReference>
<keyword evidence="3" id="KW-0238">DNA-binding</keyword>
<comment type="similarity">
    <text evidence="1">Belongs to the BlaI transcriptional regulatory family.</text>
</comment>
<keyword evidence="6" id="KW-1185">Reference proteome</keyword>
<evidence type="ECO:0000256" key="2">
    <source>
        <dbReference type="ARBA" id="ARBA00023015"/>
    </source>
</evidence>
<dbReference type="Gene3D" id="1.10.4040.10">
    <property type="entry name" value="Penicillinase repressor domain"/>
    <property type="match status" value="1"/>
</dbReference>
<dbReference type="STRING" id="1642646.ING2E5A_2777"/>
<reference evidence="5 6" key="1">
    <citation type="submission" date="2016-08" db="EMBL/GenBank/DDBJ databases">
        <authorList>
            <person name="Seilhamer J.J."/>
        </authorList>
    </citation>
    <scope>NUCLEOTIDE SEQUENCE [LARGE SCALE GENOMIC DNA]</scope>
    <source>
        <strain evidence="5">ING2-E5A</strain>
    </source>
</reference>
<name>A0A1G4GAK2_9BACT</name>
<dbReference type="InterPro" id="IPR036388">
    <property type="entry name" value="WH-like_DNA-bd_sf"/>
</dbReference>
<dbReference type="AlphaFoldDB" id="A0A1G4GAK2"/>
<dbReference type="SUPFAM" id="SSF46785">
    <property type="entry name" value="Winged helix' DNA-binding domain"/>
    <property type="match status" value="1"/>
</dbReference>
<dbReference type="Gene3D" id="1.10.10.10">
    <property type="entry name" value="Winged helix-like DNA-binding domain superfamily/Winged helix DNA-binding domain"/>
    <property type="match status" value="1"/>
</dbReference>
<evidence type="ECO:0000256" key="4">
    <source>
        <dbReference type="ARBA" id="ARBA00023163"/>
    </source>
</evidence>
<evidence type="ECO:0000313" key="5">
    <source>
        <dbReference type="EMBL" id="SCM59572.1"/>
    </source>
</evidence>
<proteinExistence type="inferred from homology"/>
<organism evidence="5 6">
    <name type="scientific">Petrimonas mucosa</name>
    <dbReference type="NCBI Taxonomy" id="1642646"/>
    <lineage>
        <taxon>Bacteria</taxon>
        <taxon>Pseudomonadati</taxon>
        <taxon>Bacteroidota</taxon>
        <taxon>Bacteroidia</taxon>
        <taxon>Bacteroidales</taxon>
        <taxon>Dysgonomonadaceae</taxon>
        <taxon>Petrimonas</taxon>
    </lineage>
</organism>
<dbReference type="InterPro" id="IPR036390">
    <property type="entry name" value="WH_DNA-bd_sf"/>
</dbReference>
<gene>
    <name evidence="5" type="ORF">ING2E5A_2777</name>
</gene>
<dbReference type="KEGG" id="pmuc:ING2E5A_2777"/>
<evidence type="ECO:0008006" key="7">
    <source>
        <dbReference type="Google" id="ProtNLM"/>
    </source>
</evidence>
<dbReference type="Pfam" id="PF03965">
    <property type="entry name" value="Penicillinase_R"/>
    <property type="match status" value="1"/>
</dbReference>
<evidence type="ECO:0000313" key="6">
    <source>
        <dbReference type="Proteomes" id="UP000178485"/>
    </source>
</evidence>
<keyword evidence="4" id="KW-0804">Transcription</keyword>
<sequence>MRLTEKEEEVMQILWDKGPLFVREILEVYPEPKPHYNTVSTVIRVLEEKNFVSHKAYGNTYQYFPVVSQDEYKGRALKKVISQYFDDSYTHVVSTLIEEERLSISELKDLIRKIERGKK</sequence>
<accession>A0A1G4GAK2</accession>
<dbReference type="GO" id="GO:0045892">
    <property type="term" value="P:negative regulation of DNA-templated transcription"/>
    <property type="evidence" value="ECO:0007669"/>
    <property type="project" value="InterPro"/>
</dbReference>
<evidence type="ECO:0000256" key="3">
    <source>
        <dbReference type="ARBA" id="ARBA00023125"/>
    </source>
</evidence>
<dbReference type="GO" id="GO:0003677">
    <property type="term" value="F:DNA binding"/>
    <property type="evidence" value="ECO:0007669"/>
    <property type="project" value="UniProtKB-KW"/>
</dbReference>
<dbReference type="Proteomes" id="UP000178485">
    <property type="component" value="Chromosome i"/>
</dbReference>
<evidence type="ECO:0000256" key="1">
    <source>
        <dbReference type="ARBA" id="ARBA00011046"/>
    </source>
</evidence>
<dbReference type="EMBL" id="LT608328">
    <property type="protein sequence ID" value="SCM59572.1"/>
    <property type="molecule type" value="Genomic_DNA"/>
</dbReference>
<dbReference type="PIRSF" id="PIRSF019455">
    <property type="entry name" value="CopR_AtkY"/>
    <property type="match status" value="1"/>
</dbReference>
<protein>
    <recommendedName>
        <fullName evidence="7">BlaI/MecI/CopY family transcriptional regulator</fullName>
    </recommendedName>
</protein>
<keyword evidence="2" id="KW-0805">Transcription regulation</keyword>